<dbReference type="HOGENOM" id="CLU_2109049_0_0_1"/>
<dbReference type="Proteomes" id="UP000054342">
    <property type="component" value="Unassembled WGS sequence"/>
</dbReference>
<sequence>MFRCPAYDNCVGLALFQQLNRGHLPETLGSPVIFGGTIADTRGLLERASMRPAGGDGEMLEFTSKLQSPDFNAIDPSIHARTNMLGCCGVSARLDSIQGGGDSTFSSQISAAARP</sequence>
<keyword evidence="2" id="KW-1185">Reference proteome</keyword>
<accession>A0A0D2F0B6</accession>
<evidence type="ECO:0000313" key="2">
    <source>
        <dbReference type="Proteomes" id="UP000054342"/>
    </source>
</evidence>
<name>A0A0D2F0B6_9EURO</name>
<protein>
    <submittedName>
        <fullName evidence="1">Uncharacterized protein</fullName>
    </submittedName>
</protein>
<organism evidence="1 2">
    <name type="scientific">Exophiala xenobiotica</name>
    <dbReference type="NCBI Taxonomy" id="348802"/>
    <lineage>
        <taxon>Eukaryota</taxon>
        <taxon>Fungi</taxon>
        <taxon>Dikarya</taxon>
        <taxon>Ascomycota</taxon>
        <taxon>Pezizomycotina</taxon>
        <taxon>Eurotiomycetes</taxon>
        <taxon>Chaetothyriomycetidae</taxon>
        <taxon>Chaetothyriales</taxon>
        <taxon>Herpotrichiellaceae</taxon>
        <taxon>Exophiala</taxon>
    </lineage>
</organism>
<reference evidence="1 2" key="1">
    <citation type="submission" date="2015-01" db="EMBL/GenBank/DDBJ databases">
        <title>The Genome Sequence of Exophiala xenobiotica CBS118157.</title>
        <authorList>
            <consortium name="The Broad Institute Genomics Platform"/>
            <person name="Cuomo C."/>
            <person name="de Hoog S."/>
            <person name="Gorbushina A."/>
            <person name="Stielow B."/>
            <person name="Teixiera M."/>
            <person name="Abouelleil A."/>
            <person name="Chapman S.B."/>
            <person name="Priest M."/>
            <person name="Young S.K."/>
            <person name="Wortman J."/>
            <person name="Nusbaum C."/>
            <person name="Birren B."/>
        </authorList>
    </citation>
    <scope>NUCLEOTIDE SEQUENCE [LARGE SCALE GENOMIC DNA]</scope>
    <source>
        <strain evidence="1 2">CBS 118157</strain>
    </source>
</reference>
<dbReference type="RefSeq" id="XP_013320969.1">
    <property type="nucleotide sequence ID" value="XM_013465515.1"/>
</dbReference>
<proteinExistence type="predicted"/>
<evidence type="ECO:0000313" key="1">
    <source>
        <dbReference type="EMBL" id="KIW60385.1"/>
    </source>
</evidence>
<dbReference type="EMBL" id="KN847317">
    <property type="protein sequence ID" value="KIW60385.1"/>
    <property type="molecule type" value="Genomic_DNA"/>
</dbReference>
<dbReference type="GeneID" id="25322510"/>
<gene>
    <name evidence="1" type="ORF">PV05_00602</name>
</gene>
<dbReference type="AlphaFoldDB" id="A0A0D2F0B6"/>